<evidence type="ECO:0000256" key="1">
    <source>
        <dbReference type="ARBA" id="ARBA00022801"/>
    </source>
</evidence>
<dbReference type="InterPro" id="IPR035930">
    <property type="entry name" value="FomD-like_sf"/>
</dbReference>
<dbReference type="SUPFAM" id="SSF159234">
    <property type="entry name" value="FomD-like"/>
    <property type="match status" value="1"/>
</dbReference>
<reference evidence="3 4" key="1">
    <citation type="submission" date="2015-02" db="EMBL/GenBank/DDBJ databases">
        <title>Draft genome sequences of ten Microbacterium spp. with emphasis on heavy metal contaminated environments.</title>
        <authorList>
            <person name="Corretto E."/>
        </authorList>
    </citation>
    <scope>NUCLEOTIDE SEQUENCE [LARGE SCALE GENOMIC DNA]</scope>
    <source>
        <strain evidence="3 4">DSM 12966</strain>
    </source>
</reference>
<feature type="domain" description="DUF402" evidence="2">
    <location>
        <begin position="64"/>
        <end position="171"/>
    </location>
</feature>
<proteinExistence type="predicted"/>
<dbReference type="PANTHER" id="PTHR39159">
    <property type="match status" value="1"/>
</dbReference>
<keyword evidence="1" id="KW-0378">Hydrolase</keyword>
<dbReference type="GO" id="GO:0016787">
    <property type="term" value="F:hydrolase activity"/>
    <property type="evidence" value="ECO:0007669"/>
    <property type="project" value="UniProtKB-KW"/>
</dbReference>
<dbReference type="PANTHER" id="PTHR39159:SF1">
    <property type="entry name" value="UPF0374 PROTEIN YGAC"/>
    <property type="match status" value="1"/>
</dbReference>
<evidence type="ECO:0000259" key="2">
    <source>
        <dbReference type="Pfam" id="PF04167"/>
    </source>
</evidence>
<dbReference type="Gene3D" id="2.40.380.10">
    <property type="entry name" value="FomD-like"/>
    <property type="match status" value="1"/>
</dbReference>
<dbReference type="InterPro" id="IPR050212">
    <property type="entry name" value="Ntdp-like"/>
</dbReference>
<dbReference type="Proteomes" id="UP000033572">
    <property type="component" value="Unassembled WGS sequence"/>
</dbReference>
<dbReference type="InterPro" id="IPR007295">
    <property type="entry name" value="DUF402"/>
</dbReference>
<dbReference type="Pfam" id="PF04167">
    <property type="entry name" value="DUF402"/>
    <property type="match status" value="1"/>
</dbReference>
<name>A0A0F0KJI2_9MICO</name>
<gene>
    <name evidence="3" type="ORF">RN50_01741</name>
</gene>
<accession>A0A0F0KJI2</accession>
<evidence type="ECO:0000313" key="3">
    <source>
        <dbReference type="EMBL" id="KJL21057.1"/>
    </source>
</evidence>
<keyword evidence="4" id="KW-1185">Reference proteome</keyword>
<evidence type="ECO:0000313" key="4">
    <source>
        <dbReference type="Proteomes" id="UP000033572"/>
    </source>
</evidence>
<dbReference type="PATRIC" id="fig|104336.4.peg.1779"/>
<dbReference type="AlphaFoldDB" id="A0A0F0KJI2"/>
<dbReference type="EMBL" id="JYIU01000041">
    <property type="protein sequence ID" value="KJL21057.1"/>
    <property type="molecule type" value="Genomic_DNA"/>
</dbReference>
<protein>
    <recommendedName>
        <fullName evidence="2">DUF402 domain-containing protein</fullName>
    </recommendedName>
</protein>
<sequence>MAPPTTTLLRYLYPDGRVQAALPLRMVEAPAGVVAGWLSSGSEIAYWATTEGEDPRAVPLDSRFHQHLTTAQRAWTGGSVLRVIPLAEPWQVLHFWNADGTFAGWYVNLESEKRRDRLGLVAVDWHLDVLISADFEAEWKDEDEAAAAVKTEYLRDEDLDHARRTGEAIMADPRSFIDALGRWDVTHSPAVSEPALTLPVGWDVL</sequence>
<dbReference type="KEGG" id="mfol:DXT68_13900"/>
<organism evidence="3 4">
    <name type="scientific">Microbacterium foliorum</name>
    <dbReference type="NCBI Taxonomy" id="104336"/>
    <lineage>
        <taxon>Bacteria</taxon>
        <taxon>Bacillati</taxon>
        <taxon>Actinomycetota</taxon>
        <taxon>Actinomycetes</taxon>
        <taxon>Micrococcales</taxon>
        <taxon>Microbacteriaceae</taxon>
        <taxon>Microbacterium</taxon>
    </lineage>
</organism>
<comment type="caution">
    <text evidence="3">The sequence shown here is derived from an EMBL/GenBank/DDBJ whole genome shotgun (WGS) entry which is preliminary data.</text>
</comment>